<comment type="caution">
    <text evidence="2">The sequence shown here is derived from an EMBL/GenBank/DDBJ whole genome shotgun (WGS) entry which is preliminary data.</text>
</comment>
<dbReference type="Proteomes" id="UP000004509">
    <property type="component" value="Unassembled WGS sequence"/>
</dbReference>
<evidence type="ECO:0000256" key="1">
    <source>
        <dbReference type="SAM" id="SignalP"/>
    </source>
</evidence>
<evidence type="ECO:0000313" key="2">
    <source>
        <dbReference type="EMBL" id="EEV20758.1"/>
    </source>
</evidence>
<organism evidence="2 3">
    <name type="scientific">Treponema vincentii ATCC 35580</name>
    <dbReference type="NCBI Taxonomy" id="596324"/>
    <lineage>
        <taxon>Bacteria</taxon>
        <taxon>Pseudomonadati</taxon>
        <taxon>Spirochaetota</taxon>
        <taxon>Spirochaetia</taxon>
        <taxon>Spirochaetales</taxon>
        <taxon>Treponemataceae</taxon>
        <taxon>Treponema</taxon>
    </lineage>
</organism>
<dbReference type="PROSITE" id="PS51257">
    <property type="entry name" value="PROKAR_LIPOPROTEIN"/>
    <property type="match status" value="1"/>
</dbReference>
<dbReference type="RefSeq" id="WP_006188465.1">
    <property type="nucleotide sequence ID" value="NZ_ACYH01000027.1"/>
</dbReference>
<protein>
    <submittedName>
        <fullName evidence="2">Uncharacterized protein</fullName>
    </submittedName>
</protein>
<dbReference type="AlphaFoldDB" id="C8PPI6"/>
<evidence type="ECO:0000313" key="3">
    <source>
        <dbReference type="Proteomes" id="UP000004509"/>
    </source>
</evidence>
<gene>
    <name evidence="2" type="ORF">TREVI0001_1929</name>
</gene>
<feature type="chain" id="PRO_5002989367" evidence="1">
    <location>
        <begin position="20"/>
        <end position="198"/>
    </location>
</feature>
<dbReference type="STRING" id="596324.TREVI0001_1929"/>
<reference evidence="2 3" key="1">
    <citation type="submission" date="2009-07" db="EMBL/GenBank/DDBJ databases">
        <authorList>
            <person name="Madupu R."/>
            <person name="Sebastian Y."/>
            <person name="Durkin A.S."/>
            <person name="Torralba M."/>
            <person name="Methe B."/>
            <person name="Sutton G.G."/>
            <person name="Strausberg R.L."/>
            <person name="Nelson K.E."/>
        </authorList>
    </citation>
    <scope>NUCLEOTIDE SEQUENCE [LARGE SCALE GENOMIC DNA]</scope>
    <source>
        <strain evidence="2 3">ATCC 35580</strain>
    </source>
</reference>
<keyword evidence="1" id="KW-0732">Signal</keyword>
<dbReference type="EMBL" id="ACYH01000027">
    <property type="protein sequence ID" value="EEV20758.1"/>
    <property type="molecule type" value="Genomic_DNA"/>
</dbReference>
<name>C8PPI6_9SPIR</name>
<feature type="signal peptide" evidence="1">
    <location>
        <begin position="1"/>
        <end position="19"/>
    </location>
</feature>
<sequence length="198" mass="21010">MKKYVAGIGLLLAALILFGCKNPPVQTLGNISAHETVTVTKDEFDGASYKFKSGWTATTTPASDITHIQVYAVRADSIEKSEAVSKVFSDGYYVGDTAADGTIAASAVKAAVGNGAAVGDSFYIGYRLVKTANNEIKRSKIVAVKIEAASRHYVTVDTAELKYIFKKWYLIATVKGNYPSLKATLKLGSNEAAAAVGE</sequence>
<accession>C8PPI6</accession>
<proteinExistence type="predicted"/>